<dbReference type="Proteomes" id="UP001176961">
    <property type="component" value="Unassembled WGS sequence"/>
</dbReference>
<evidence type="ECO:0000313" key="1">
    <source>
        <dbReference type="EMBL" id="CAJ0607903.1"/>
    </source>
</evidence>
<protein>
    <submittedName>
        <fullName evidence="1">Uncharacterized protein</fullName>
    </submittedName>
</protein>
<dbReference type="EMBL" id="CATQJL010000316">
    <property type="protein sequence ID" value="CAJ0607903.1"/>
    <property type="molecule type" value="Genomic_DNA"/>
</dbReference>
<comment type="caution">
    <text evidence="1">The sequence shown here is derived from an EMBL/GenBank/DDBJ whole genome shotgun (WGS) entry which is preliminary data.</text>
</comment>
<reference evidence="1" key="1">
    <citation type="submission" date="2023-07" db="EMBL/GenBank/DDBJ databases">
        <authorList>
            <consortium name="CYATHOMIX"/>
        </authorList>
    </citation>
    <scope>NUCLEOTIDE SEQUENCE</scope>
    <source>
        <strain evidence="1">N/A</strain>
    </source>
</reference>
<name>A0AA36HC82_CYLNA</name>
<organism evidence="1 2">
    <name type="scientific">Cylicocyclus nassatus</name>
    <name type="common">Nematode worm</name>
    <dbReference type="NCBI Taxonomy" id="53992"/>
    <lineage>
        <taxon>Eukaryota</taxon>
        <taxon>Metazoa</taxon>
        <taxon>Ecdysozoa</taxon>
        <taxon>Nematoda</taxon>
        <taxon>Chromadorea</taxon>
        <taxon>Rhabditida</taxon>
        <taxon>Rhabditina</taxon>
        <taxon>Rhabditomorpha</taxon>
        <taxon>Strongyloidea</taxon>
        <taxon>Strongylidae</taxon>
        <taxon>Cylicocyclus</taxon>
    </lineage>
</organism>
<gene>
    <name evidence="1" type="ORF">CYNAS_LOCUS19886</name>
</gene>
<keyword evidence="2" id="KW-1185">Reference proteome</keyword>
<accession>A0AA36HC82</accession>
<dbReference type="AlphaFoldDB" id="A0AA36HC82"/>
<sequence>MKLLLASLLLDIAVVTCYEYSFEDIWTKDICPDFLRKSPNAKIAIEKIMEECKKGRRSKRVRLSKRLKRICQPKILEWIKEKKVSASQTWEQACPRRYLA</sequence>
<proteinExistence type="predicted"/>
<evidence type="ECO:0000313" key="2">
    <source>
        <dbReference type="Proteomes" id="UP001176961"/>
    </source>
</evidence>